<comment type="cofactor">
    <cofactor evidence="10">
        <name>Zn(2+)</name>
        <dbReference type="ChEBI" id="CHEBI:29105"/>
    </cofactor>
    <text evidence="10">Binds 1 zinc ion per subunit.</text>
</comment>
<dbReference type="EC" id="5.3.1.28" evidence="10"/>
<evidence type="ECO:0000256" key="3">
    <source>
        <dbReference type="ARBA" id="ARBA00004496"/>
    </source>
</evidence>
<dbReference type="InterPro" id="IPR046348">
    <property type="entry name" value="SIS_dom_sf"/>
</dbReference>
<feature type="domain" description="SIS" evidence="11">
    <location>
        <begin position="36"/>
        <end position="197"/>
    </location>
</feature>
<dbReference type="OrthoDB" id="9810929at2"/>
<dbReference type="AlphaFoldDB" id="A0A2R4XMH4"/>
<keyword evidence="6 10" id="KW-0479">Metal-binding</keyword>
<dbReference type="SUPFAM" id="SSF53697">
    <property type="entry name" value="SIS domain"/>
    <property type="match status" value="1"/>
</dbReference>
<evidence type="ECO:0000256" key="1">
    <source>
        <dbReference type="ARBA" id="ARBA00000348"/>
    </source>
</evidence>
<evidence type="ECO:0000313" key="12">
    <source>
        <dbReference type="EMBL" id="AWB34998.1"/>
    </source>
</evidence>
<evidence type="ECO:0000256" key="9">
    <source>
        <dbReference type="ARBA" id="ARBA00023277"/>
    </source>
</evidence>
<comment type="function">
    <text evidence="2 10">Catalyzes the isomerization of sedoheptulose 7-phosphate in D-glycero-D-manno-heptose 7-phosphate.</text>
</comment>
<reference evidence="12 13" key="1">
    <citation type="submission" date="2018-04" db="EMBL/GenBank/DDBJ databases">
        <title>Bordetella sp. HZ20 isolated from seawater.</title>
        <authorList>
            <person name="Sun C."/>
        </authorList>
    </citation>
    <scope>NUCLEOTIDE SEQUENCE [LARGE SCALE GENOMIC DNA]</scope>
    <source>
        <strain evidence="12 13">HZ20</strain>
    </source>
</reference>
<evidence type="ECO:0000256" key="4">
    <source>
        <dbReference type="ARBA" id="ARBA00009894"/>
    </source>
</evidence>
<keyword evidence="8 10" id="KW-0413">Isomerase</keyword>
<feature type="binding site" evidence="10">
    <location>
        <position position="64"/>
    </location>
    <ligand>
        <name>Zn(2+)</name>
        <dbReference type="ChEBI" id="CHEBI:29105"/>
    </ligand>
</feature>
<dbReference type="EMBL" id="CP028901">
    <property type="protein sequence ID" value="AWB34998.1"/>
    <property type="molecule type" value="Genomic_DNA"/>
</dbReference>
<comment type="subcellular location">
    <subcellularLocation>
        <location evidence="3 10">Cytoplasm</location>
    </subcellularLocation>
</comment>
<dbReference type="PANTHER" id="PTHR30390:SF6">
    <property type="entry name" value="DNAA INITIATOR-ASSOCIATING PROTEIN DIAA"/>
    <property type="match status" value="1"/>
</dbReference>
<gene>
    <name evidence="10" type="primary">gmhA</name>
    <name evidence="12" type="ORF">DBV39_16095</name>
</gene>
<dbReference type="RefSeq" id="WP_108622408.1">
    <property type="nucleotide sequence ID" value="NZ_CP028901.1"/>
</dbReference>
<proteinExistence type="inferred from homology"/>
<dbReference type="PROSITE" id="PS51464">
    <property type="entry name" value="SIS"/>
    <property type="match status" value="1"/>
</dbReference>
<evidence type="ECO:0000256" key="8">
    <source>
        <dbReference type="ARBA" id="ARBA00023235"/>
    </source>
</evidence>
<keyword evidence="13" id="KW-1185">Reference proteome</keyword>
<dbReference type="NCBIfam" id="NF010546">
    <property type="entry name" value="PRK13936.1"/>
    <property type="match status" value="1"/>
</dbReference>
<comment type="miscellaneous">
    <text evidence="10">The reaction produces a racemic mixture of D-glycero-alpha-D-manno-heptose 7-phosphate and D-glycero-beta-D-manno-heptose 7-phosphate.</text>
</comment>
<evidence type="ECO:0000256" key="5">
    <source>
        <dbReference type="ARBA" id="ARBA00022490"/>
    </source>
</evidence>
<comment type="catalytic activity">
    <reaction evidence="1 10">
        <text>2 D-sedoheptulose 7-phosphate = D-glycero-alpha-D-manno-heptose 7-phosphate + D-glycero-beta-D-manno-heptose 7-phosphate</text>
        <dbReference type="Rhea" id="RHEA:27489"/>
        <dbReference type="ChEBI" id="CHEBI:57483"/>
        <dbReference type="ChEBI" id="CHEBI:60203"/>
        <dbReference type="ChEBI" id="CHEBI:60204"/>
        <dbReference type="EC" id="5.3.1.28"/>
    </reaction>
</comment>
<dbReference type="GO" id="GO:0008270">
    <property type="term" value="F:zinc ion binding"/>
    <property type="evidence" value="ECO:0007669"/>
    <property type="project" value="UniProtKB-UniRule"/>
</dbReference>
<name>A0A2R4XMH4_9BURK</name>
<accession>A0A2R4XMH4</accession>
<organism evidence="12 13">
    <name type="scientific">Orrella marina</name>
    <dbReference type="NCBI Taxonomy" id="2163011"/>
    <lineage>
        <taxon>Bacteria</taxon>
        <taxon>Pseudomonadati</taxon>
        <taxon>Pseudomonadota</taxon>
        <taxon>Betaproteobacteria</taxon>
        <taxon>Burkholderiales</taxon>
        <taxon>Alcaligenaceae</taxon>
        <taxon>Orrella</taxon>
    </lineage>
</organism>
<dbReference type="GO" id="GO:0008968">
    <property type="term" value="F:D-sedoheptulose 7-phosphate isomerase activity"/>
    <property type="evidence" value="ECO:0007669"/>
    <property type="project" value="UniProtKB-UniRule"/>
</dbReference>
<keyword evidence="5 10" id="KW-0963">Cytoplasm</keyword>
<dbReference type="KEGG" id="boz:DBV39_16095"/>
<dbReference type="InterPro" id="IPR001347">
    <property type="entry name" value="SIS_dom"/>
</dbReference>
<keyword evidence="9 10" id="KW-0119">Carbohydrate metabolism</keyword>
<feature type="binding site" evidence="10">
    <location>
        <position position="124"/>
    </location>
    <ligand>
        <name>substrate</name>
    </ligand>
</feature>
<sequence length="197" mass="21076">MNLSSLLSNHFDDHIETASRTLDALGTPLEVAIEVCFQALTNGSKVLACGNGGSAADSQHFVAELVGRFERERLPLAAVTLSADTSIMTAVGNDYGFDQVFSRQVAALGMPGDILLAISTSGNSGNVLQAIQTAHEREMAVIALTGRDGGKIGQMLYETDVHLCVPHHRTMRIQEMHILLLHLICDGIDALLLGEPQ</sequence>
<feature type="binding site" evidence="10">
    <location>
        <begin position="93"/>
        <end position="94"/>
    </location>
    <ligand>
        <name>substrate</name>
    </ligand>
</feature>
<feature type="binding site" evidence="10">
    <location>
        <position position="174"/>
    </location>
    <ligand>
        <name>Zn(2+)</name>
        <dbReference type="ChEBI" id="CHEBI:29105"/>
    </ligand>
</feature>
<evidence type="ECO:0000256" key="7">
    <source>
        <dbReference type="ARBA" id="ARBA00022833"/>
    </source>
</evidence>
<evidence type="ECO:0000256" key="10">
    <source>
        <dbReference type="HAMAP-Rule" id="MF_00067"/>
    </source>
</evidence>
<dbReference type="HAMAP" id="MF_00067">
    <property type="entry name" value="GmhA"/>
    <property type="match status" value="1"/>
</dbReference>
<dbReference type="GO" id="GO:0005737">
    <property type="term" value="C:cytoplasm"/>
    <property type="evidence" value="ECO:0007669"/>
    <property type="project" value="UniProtKB-SubCell"/>
</dbReference>
<comment type="pathway">
    <text evidence="10">Carbohydrate biosynthesis; D-glycero-D-manno-heptose 7-phosphate biosynthesis; D-glycero-alpha-D-manno-heptose 7-phosphate and D-glycero-beta-D-manno-heptose 7-phosphate from sedoheptulose 7-phosphate: step 1/1.</text>
</comment>
<feature type="binding site" evidence="10">
    <location>
        <position position="182"/>
    </location>
    <ligand>
        <name>Zn(2+)</name>
        <dbReference type="ChEBI" id="CHEBI:29105"/>
    </ligand>
</feature>
<dbReference type="InterPro" id="IPR035461">
    <property type="entry name" value="GmhA/DiaA"/>
</dbReference>
<evidence type="ECO:0000256" key="2">
    <source>
        <dbReference type="ARBA" id="ARBA00003172"/>
    </source>
</evidence>
<dbReference type="GO" id="GO:0005975">
    <property type="term" value="P:carbohydrate metabolic process"/>
    <property type="evidence" value="ECO:0007669"/>
    <property type="project" value="UniProtKB-UniRule"/>
</dbReference>
<dbReference type="UniPathway" id="UPA00041">
    <property type="reaction ID" value="UER00436"/>
</dbReference>
<feature type="binding site" evidence="10">
    <location>
        <begin position="51"/>
        <end position="53"/>
    </location>
    <ligand>
        <name>substrate</name>
    </ligand>
</feature>
<feature type="binding site" evidence="10">
    <location>
        <position position="174"/>
    </location>
    <ligand>
        <name>substrate</name>
    </ligand>
</feature>
<feature type="binding site" evidence="10">
    <location>
        <position position="64"/>
    </location>
    <ligand>
        <name>substrate</name>
    </ligand>
</feature>
<protein>
    <recommendedName>
        <fullName evidence="10">Phosphoheptose isomerase</fullName>
        <ecNumber evidence="10">5.3.1.28</ecNumber>
    </recommendedName>
    <alternativeName>
        <fullName evidence="10">Sedoheptulose 7-phosphate isomerase</fullName>
    </alternativeName>
</protein>
<feature type="binding site" evidence="10">
    <location>
        <begin position="119"/>
        <end position="121"/>
    </location>
    <ligand>
        <name>substrate</name>
    </ligand>
</feature>
<evidence type="ECO:0000256" key="6">
    <source>
        <dbReference type="ARBA" id="ARBA00022723"/>
    </source>
</evidence>
<comment type="subunit">
    <text evidence="10">Homotetramer.</text>
</comment>
<comment type="similarity">
    <text evidence="4 10">Belongs to the SIS family. GmhA subfamily.</text>
</comment>
<evidence type="ECO:0000313" key="13">
    <source>
        <dbReference type="Proteomes" id="UP000244571"/>
    </source>
</evidence>
<dbReference type="CDD" id="cd05006">
    <property type="entry name" value="SIS_GmhA"/>
    <property type="match status" value="1"/>
</dbReference>
<keyword evidence="7 10" id="KW-0862">Zinc</keyword>
<dbReference type="PANTHER" id="PTHR30390">
    <property type="entry name" value="SEDOHEPTULOSE 7-PHOSPHATE ISOMERASE / DNAA INITIATOR-ASSOCIATING FACTOR FOR REPLICATION INITIATION"/>
    <property type="match status" value="1"/>
</dbReference>
<dbReference type="InterPro" id="IPR004515">
    <property type="entry name" value="Phosphoheptose_Isoase"/>
</dbReference>
<dbReference type="GO" id="GO:2001061">
    <property type="term" value="P:D-glycero-D-manno-heptose 7-phosphate biosynthetic process"/>
    <property type="evidence" value="ECO:0007669"/>
    <property type="project" value="UniProtKB-UniPathway"/>
</dbReference>
<dbReference type="InterPro" id="IPR050099">
    <property type="entry name" value="SIS_GmhA/DiaA_subfam"/>
</dbReference>
<dbReference type="Proteomes" id="UP000244571">
    <property type="component" value="Chromosome"/>
</dbReference>
<dbReference type="GO" id="GO:0097367">
    <property type="term" value="F:carbohydrate derivative binding"/>
    <property type="evidence" value="ECO:0007669"/>
    <property type="project" value="InterPro"/>
</dbReference>
<feature type="binding site" evidence="10">
    <location>
        <position position="60"/>
    </location>
    <ligand>
        <name>Zn(2+)</name>
        <dbReference type="ChEBI" id="CHEBI:29105"/>
    </ligand>
</feature>
<evidence type="ECO:0000259" key="11">
    <source>
        <dbReference type="PROSITE" id="PS51464"/>
    </source>
</evidence>
<dbReference type="Gene3D" id="3.40.50.10490">
    <property type="entry name" value="Glucose-6-phosphate isomerase like protein, domain 1"/>
    <property type="match status" value="1"/>
</dbReference>
<dbReference type="Pfam" id="PF13580">
    <property type="entry name" value="SIS_2"/>
    <property type="match status" value="1"/>
</dbReference>